<dbReference type="AlphaFoldDB" id="A0ABD3AG14"/>
<comment type="caution">
    <text evidence="2">The sequence shown here is derived from an EMBL/GenBank/DDBJ whole genome shotgun (WGS) entry which is preliminary data.</text>
</comment>
<sequence>MLGFKQFDRVVILKDKIAIKDWMKVGMEQKLMNELERRKFLRESEGPDNLSNFSGKEKGNIAPDSTNQSGDLMRKYLRGKMFTYRPGDDIEFENGMLFTNVDPSRVVLKDYVIHTGFLFRD</sequence>
<name>A0ABD3AG14_9GENT</name>
<organism evidence="2 3">
    <name type="scientific">Cinchona calisaya</name>
    <dbReference type="NCBI Taxonomy" id="153742"/>
    <lineage>
        <taxon>Eukaryota</taxon>
        <taxon>Viridiplantae</taxon>
        <taxon>Streptophyta</taxon>
        <taxon>Embryophyta</taxon>
        <taxon>Tracheophyta</taxon>
        <taxon>Spermatophyta</taxon>
        <taxon>Magnoliopsida</taxon>
        <taxon>eudicotyledons</taxon>
        <taxon>Gunneridae</taxon>
        <taxon>Pentapetalae</taxon>
        <taxon>asterids</taxon>
        <taxon>lamiids</taxon>
        <taxon>Gentianales</taxon>
        <taxon>Rubiaceae</taxon>
        <taxon>Cinchonoideae</taxon>
        <taxon>Cinchoneae</taxon>
        <taxon>Cinchona</taxon>
    </lineage>
</organism>
<gene>
    <name evidence="2" type="ORF">ACH5RR_008734</name>
</gene>
<evidence type="ECO:0000256" key="1">
    <source>
        <dbReference type="SAM" id="MobiDB-lite"/>
    </source>
</evidence>
<feature type="region of interest" description="Disordered" evidence="1">
    <location>
        <begin position="42"/>
        <end position="67"/>
    </location>
</feature>
<keyword evidence="3" id="KW-1185">Reference proteome</keyword>
<dbReference type="EMBL" id="JBJUIK010000004">
    <property type="protein sequence ID" value="KAL3529412.1"/>
    <property type="molecule type" value="Genomic_DNA"/>
</dbReference>
<evidence type="ECO:0008006" key="4">
    <source>
        <dbReference type="Google" id="ProtNLM"/>
    </source>
</evidence>
<accession>A0ABD3AG14</accession>
<protein>
    <recommendedName>
        <fullName evidence="4">FACT complex subunit</fullName>
    </recommendedName>
</protein>
<dbReference type="Proteomes" id="UP001630127">
    <property type="component" value="Unassembled WGS sequence"/>
</dbReference>
<reference evidence="2 3" key="1">
    <citation type="submission" date="2024-11" db="EMBL/GenBank/DDBJ databases">
        <title>A near-complete genome assembly of Cinchona calisaya.</title>
        <authorList>
            <person name="Lian D.C."/>
            <person name="Zhao X.W."/>
            <person name="Wei L."/>
        </authorList>
    </citation>
    <scope>NUCLEOTIDE SEQUENCE [LARGE SCALE GENOMIC DNA]</scope>
    <source>
        <tissue evidence="2">Nenye</tissue>
    </source>
</reference>
<evidence type="ECO:0000313" key="2">
    <source>
        <dbReference type="EMBL" id="KAL3529412.1"/>
    </source>
</evidence>
<proteinExistence type="predicted"/>
<evidence type="ECO:0000313" key="3">
    <source>
        <dbReference type="Proteomes" id="UP001630127"/>
    </source>
</evidence>